<dbReference type="SUPFAM" id="SSF88723">
    <property type="entry name" value="PIN domain-like"/>
    <property type="match status" value="1"/>
</dbReference>
<dbReference type="Gene3D" id="3.40.50.1010">
    <property type="entry name" value="5'-nuclease"/>
    <property type="match status" value="1"/>
</dbReference>
<dbReference type="Gene3D" id="1.10.150.20">
    <property type="entry name" value="5' to 3' exonuclease, C-terminal subdomain"/>
    <property type="match status" value="1"/>
</dbReference>
<sequence>MKEVIIIDGSYFCFYRYYAIMNWFKCAKKDEDITNPYDNADFVEKYKKTFVSKIQEMAKKLKMINPTIIVAKDCHRKNIWRMEYYNDYKKNRVYDDSFMGGPFFEMAYKNEELFKNAGVNIIFKHCQLEADDCAALTAKYLTKKYPDINIKIITSDTDYLQLICPNIELFTLKYKKVNTSKNSSGNPKQDLFCKIVSGDKSDCIPSVFPKCGPKTALKYWNDQELFKQKLSENPEYQKRYHMNTILIDMEHIPIHLQSEFNKKLNSIEF</sequence>
<dbReference type="SMART" id="SM00475">
    <property type="entry name" value="53EXOc"/>
    <property type="match status" value="1"/>
</dbReference>
<dbReference type="PANTHER" id="PTHR42646">
    <property type="entry name" value="FLAP ENDONUCLEASE XNI"/>
    <property type="match status" value="1"/>
</dbReference>
<keyword evidence="2" id="KW-0378">Hydrolase</keyword>
<evidence type="ECO:0000313" key="4">
    <source>
        <dbReference type="EMBL" id="QHS80315.1"/>
    </source>
</evidence>
<proteinExistence type="predicted"/>
<dbReference type="GO" id="GO:0008409">
    <property type="term" value="F:5'-3' exonuclease activity"/>
    <property type="evidence" value="ECO:0007669"/>
    <property type="project" value="InterPro"/>
</dbReference>
<dbReference type="SUPFAM" id="SSF47807">
    <property type="entry name" value="5' to 3' exonuclease, C-terminal subdomain"/>
    <property type="match status" value="1"/>
</dbReference>
<dbReference type="GO" id="GO:0003677">
    <property type="term" value="F:DNA binding"/>
    <property type="evidence" value="ECO:0007669"/>
    <property type="project" value="InterPro"/>
</dbReference>
<dbReference type="PANTHER" id="PTHR42646:SF2">
    <property type="entry name" value="5'-3' EXONUCLEASE FAMILY PROTEIN"/>
    <property type="match status" value="1"/>
</dbReference>
<keyword evidence="1" id="KW-0540">Nuclease</keyword>
<dbReference type="InterPro" id="IPR036279">
    <property type="entry name" value="5-3_exonuclease_C_sf"/>
</dbReference>
<dbReference type="InterPro" id="IPR002421">
    <property type="entry name" value="5-3_exonuclease"/>
</dbReference>
<protein>
    <recommendedName>
        <fullName evidence="3">5'-3' exonuclease domain-containing protein</fullName>
    </recommendedName>
</protein>
<evidence type="ECO:0000256" key="2">
    <source>
        <dbReference type="ARBA" id="ARBA00022801"/>
    </source>
</evidence>
<dbReference type="Pfam" id="PF02739">
    <property type="entry name" value="5_3_exonuc_N"/>
    <property type="match status" value="1"/>
</dbReference>
<accession>A0A6C0ALZ8</accession>
<feature type="domain" description="5'-3' exonuclease" evidence="3">
    <location>
        <begin position="1"/>
        <end position="266"/>
    </location>
</feature>
<dbReference type="InterPro" id="IPR020046">
    <property type="entry name" value="5-3_exonucl_a-hlix_arch_N"/>
</dbReference>
<dbReference type="GO" id="GO:0017108">
    <property type="term" value="F:5'-flap endonuclease activity"/>
    <property type="evidence" value="ECO:0007669"/>
    <property type="project" value="InterPro"/>
</dbReference>
<organism evidence="4">
    <name type="scientific">viral metagenome</name>
    <dbReference type="NCBI Taxonomy" id="1070528"/>
    <lineage>
        <taxon>unclassified sequences</taxon>
        <taxon>metagenomes</taxon>
        <taxon>organismal metagenomes</taxon>
    </lineage>
</organism>
<reference evidence="4" key="1">
    <citation type="journal article" date="2020" name="Nature">
        <title>Giant virus diversity and host interactions through global metagenomics.</title>
        <authorList>
            <person name="Schulz F."/>
            <person name="Roux S."/>
            <person name="Paez-Espino D."/>
            <person name="Jungbluth S."/>
            <person name="Walsh D.A."/>
            <person name="Denef V.J."/>
            <person name="McMahon K.D."/>
            <person name="Konstantinidis K.T."/>
            <person name="Eloe-Fadrosh E.A."/>
            <person name="Kyrpides N.C."/>
            <person name="Woyke T."/>
        </authorList>
    </citation>
    <scope>NUCLEOTIDE SEQUENCE</scope>
    <source>
        <strain evidence="4">GVMAG-S-1039698-54</strain>
    </source>
</reference>
<dbReference type="InterPro" id="IPR038969">
    <property type="entry name" value="FEN"/>
</dbReference>
<name>A0A6C0ALZ8_9ZZZZ</name>
<dbReference type="AlphaFoldDB" id="A0A6C0ALZ8"/>
<dbReference type="EMBL" id="MN740677">
    <property type="protein sequence ID" value="QHS80315.1"/>
    <property type="molecule type" value="Genomic_DNA"/>
</dbReference>
<evidence type="ECO:0000256" key="1">
    <source>
        <dbReference type="ARBA" id="ARBA00022722"/>
    </source>
</evidence>
<dbReference type="InterPro" id="IPR029060">
    <property type="entry name" value="PIN-like_dom_sf"/>
</dbReference>
<dbReference type="GO" id="GO:0033567">
    <property type="term" value="P:DNA replication, Okazaki fragment processing"/>
    <property type="evidence" value="ECO:0007669"/>
    <property type="project" value="InterPro"/>
</dbReference>
<evidence type="ECO:0000259" key="3">
    <source>
        <dbReference type="SMART" id="SM00475"/>
    </source>
</evidence>